<dbReference type="InterPro" id="IPR007400">
    <property type="entry name" value="PrpF-like"/>
</dbReference>
<dbReference type="AlphaFoldDB" id="A0AA48HV07"/>
<comment type="similarity">
    <text evidence="1">Belongs to the PrpF family.</text>
</comment>
<dbReference type="NCBIfam" id="NF033377">
    <property type="entry name" value="OMA_tautomer"/>
    <property type="match status" value="1"/>
</dbReference>
<dbReference type="PANTHER" id="PTHR43709">
    <property type="entry name" value="ACONITATE ISOMERASE-RELATED"/>
    <property type="match status" value="1"/>
</dbReference>
<keyword evidence="2" id="KW-0413">Isomerase</keyword>
<dbReference type="Pfam" id="PF04303">
    <property type="entry name" value="PrpF"/>
    <property type="match status" value="1"/>
</dbReference>
<dbReference type="Gene3D" id="3.10.310.10">
    <property type="entry name" value="Diaminopimelate Epimerase, Chain A, domain 1"/>
    <property type="match status" value="2"/>
</dbReference>
<gene>
    <name evidence="3" type="ORF">MACH21_27830</name>
</gene>
<evidence type="ECO:0000313" key="3">
    <source>
        <dbReference type="EMBL" id="BDW86606.1"/>
    </source>
</evidence>
<sequence>MSEADGIPCLWMRGGTSKGAYFLSHDLPADTGLRDDLLLRIMGSPDARQIDGIGGGDPLTSKVAILSPPSRPDADVDYLFLQVFVDQALVSDAQGCGNILAGVGPAAIERGLVPARMGETPVRIHMRNTGEIALARIATPGGRVSYDGRAAIDGVPGRHAAVPLMFTGLAGSMTGGAMLPTGQAVDRIEGVDCTLIDMGMPIVVMDAADLGLSGQESREALDADTALKARIEAIRLVAGPMMGLGDVAGKSVPKMTLVSGTGAGGTICTRSFIPHRCHASIGVFAAVSVAAACLLPKGPAARLAMLPPDDLFRIEHPTGMAEVMLDRDAEGGIRAAGSLRTARKLMDGLVFPAPARA</sequence>
<dbReference type="GO" id="GO:0016853">
    <property type="term" value="F:isomerase activity"/>
    <property type="evidence" value="ECO:0007669"/>
    <property type="project" value="UniProtKB-KW"/>
</dbReference>
<dbReference type="EMBL" id="AP027266">
    <property type="protein sequence ID" value="BDW86606.1"/>
    <property type="molecule type" value="Genomic_DNA"/>
</dbReference>
<evidence type="ECO:0000313" key="4">
    <source>
        <dbReference type="Proteomes" id="UP001337723"/>
    </source>
</evidence>
<dbReference type="RefSeq" id="WP_338272586.1">
    <property type="nucleotide sequence ID" value="NZ_AP027266.1"/>
</dbReference>
<evidence type="ECO:0000256" key="1">
    <source>
        <dbReference type="ARBA" id="ARBA00007673"/>
    </source>
</evidence>
<organism evidence="3 4">
    <name type="scientific">Roseicyclus marinus</name>
    <dbReference type="NCBI Taxonomy" id="2161673"/>
    <lineage>
        <taxon>Bacteria</taxon>
        <taxon>Pseudomonadati</taxon>
        <taxon>Pseudomonadota</taxon>
        <taxon>Alphaproteobacteria</taxon>
        <taxon>Rhodobacterales</taxon>
        <taxon>Roseobacteraceae</taxon>
        <taxon>Roseicyclus</taxon>
    </lineage>
</organism>
<keyword evidence="4" id="KW-1185">Reference proteome</keyword>
<dbReference type="SUPFAM" id="SSF54506">
    <property type="entry name" value="Diaminopimelate epimerase-like"/>
    <property type="match status" value="2"/>
</dbReference>
<name>A0AA48HV07_9RHOB</name>
<proteinExistence type="inferred from homology"/>
<evidence type="ECO:0008006" key="5">
    <source>
        <dbReference type="Google" id="ProtNLM"/>
    </source>
</evidence>
<accession>A0AA48HV07</accession>
<dbReference type="KEGG" id="rmai:MACH21_27830"/>
<dbReference type="PANTHER" id="PTHR43709:SF3">
    <property type="entry name" value="ISOMERASE YBHH-RELATED"/>
    <property type="match status" value="1"/>
</dbReference>
<dbReference type="Proteomes" id="UP001337723">
    <property type="component" value="Chromosome"/>
</dbReference>
<evidence type="ECO:0000256" key="2">
    <source>
        <dbReference type="ARBA" id="ARBA00023235"/>
    </source>
</evidence>
<dbReference type="InterPro" id="IPR047687">
    <property type="entry name" value="OMA_tautomer-like"/>
</dbReference>
<protein>
    <recommendedName>
        <fullName evidence="5">4-oxalomesaconate tautomerase</fullName>
    </recommendedName>
</protein>
<reference evidence="3 4" key="1">
    <citation type="submission" date="2023-01" db="EMBL/GenBank/DDBJ databases">
        <title>Complete genome sequence of Roseicyclus marinus strain Dej080120_10.</title>
        <authorList>
            <person name="Ueki S."/>
            <person name="Maruyama F."/>
        </authorList>
    </citation>
    <scope>NUCLEOTIDE SEQUENCE [LARGE SCALE GENOMIC DNA]</scope>
    <source>
        <strain evidence="3 4">Dej080120_10</strain>
    </source>
</reference>